<feature type="compositionally biased region" description="Basic and acidic residues" evidence="1">
    <location>
        <begin position="30"/>
        <end position="46"/>
    </location>
</feature>
<dbReference type="InterPro" id="IPR036612">
    <property type="entry name" value="KH_dom_type_1_sf"/>
</dbReference>
<evidence type="ECO:0000313" key="3">
    <source>
        <dbReference type="RefSeq" id="XP_010482411.2"/>
    </source>
</evidence>
<protein>
    <submittedName>
        <fullName evidence="3">Uncharacterized protein LOC104761080</fullName>
    </submittedName>
</protein>
<proteinExistence type="predicted"/>
<dbReference type="RefSeq" id="XP_010482411.2">
    <property type="nucleotide sequence ID" value="XM_010484109.2"/>
</dbReference>
<dbReference type="GeneID" id="104761080"/>
<dbReference type="Gene3D" id="3.30.1370.10">
    <property type="entry name" value="K Homology domain, type 1"/>
    <property type="match status" value="1"/>
</dbReference>
<feature type="region of interest" description="Disordered" evidence="1">
    <location>
        <begin position="30"/>
        <end position="53"/>
    </location>
</feature>
<sequence length="264" mass="29203">MKKQKLEDELGKGKTQNEICAVGIREEKDNEIENDKDKIPHYDRTENGCGAPTSPGYSPDYSYGPSSSCYYPCSPDTSLPLLTTLTLLITSLPLLTTLTLPLHLLVTTLPLLIMITSLQSLHPSHSWSSHPFLLPSIHPPSSPQYLPTFTQYTPTLSDMEAEKKTSDHLKKIGHESSQVDGGNYQDAEGTRIIHVPCLKVALLVGAAATLRFLQHNLCARIRILKDSEVDLKSALRPVELTGTVLQIEFAQQLIDSVLAEEHHE</sequence>
<dbReference type="SUPFAM" id="SSF54791">
    <property type="entry name" value="Eukaryotic type KH-domain (KH-domain type I)"/>
    <property type="match status" value="1"/>
</dbReference>
<dbReference type="Proteomes" id="UP000694864">
    <property type="component" value="Chromosome 18"/>
</dbReference>
<organism evidence="2 3">
    <name type="scientific">Camelina sativa</name>
    <name type="common">False flax</name>
    <name type="synonym">Myagrum sativum</name>
    <dbReference type="NCBI Taxonomy" id="90675"/>
    <lineage>
        <taxon>Eukaryota</taxon>
        <taxon>Viridiplantae</taxon>
        <taxon>Streptophyta</taxon>
        <taxon>Embryophyta</taxon>
        <taxon>Tracheophyta</taxon>
        <taxon>Spermatophyta</taxon>
        <taxon>Magnoliopsida</taxon>
        <taxon>eudicotyledons</taxon>
        <taxon>Gunneridae</taxon>
        <taxon>Pentapetalae</taxon>
        <taxon>rosids</taxon>
        <taxon>malvids</taxon>
        <taxon>Brassicales</taxon>
        <taxon>Brassicaceae</taxon>
        <taxon>Camelineae</taxon>
        <taxon>Camelina</taxon>
    </lineage>
</organism>
<reference evidence="3" key="2">
    <citation type="submission" date="2025-08" db="UniProtKB">
        <authorList>
            <consortium name="RefSeq"/>
        </authorList>
    </citation>
    <scope>IDENTIFICATION</scope>
    <source>
        <tissue evidence="3">Leaf</tissue>
    </source>
</reference>
<dbReference type="CDD" id="cd00105">
    <property type="entry name" value="KH-I"/>
    <property type="match status" value="1"/>
</dbReference>
<keyword evidence="2" id="KW-1185">Reference proteome</keyword>
<evidence type="ECO:0000256" key="1">
    <source>
        <dbReference type="SAM" id="MobiDB-lite"/>
    </source>
</evidence>
<reference evidence="2" key="1">
    <citation type="journal article" date="2014" name="Nat. Commun.">
        <title>The emerging biofuel crop Camelina sativa retains a highly undifferentiated hexaploid genome structure.</title>
        <authorList>
            <person name="Kagale S."/>
            <person name="Koh C."/>
            <person name="Nixon J."/>
            <person name="Bollina V."/>
            <person name="Clarke W.E."/>
            <person name="Tuteja R."/>
            <person name="Spillane C."/>
            <person name="Robinson S.J."/>
            <person name="Links M.G."/>
            <person name="Clarke C."/>
            <person name="Higgins E.E."/>
            <person name="Huebert T."/>
            <person name="Sharpe A.G."/>
            <person name="Parkin I.A."/>
        </authorList>
    </citation>
    <scope>NUCLEOTIDE SEQUENCE [LARGE SCALE GENOMIC DNA]</scope>
    <source>
        <strain evidence="2">cv. DH55</strain>
    </source>
</reference>
<gene>
    <name evidence="3" type="primary">LOC104761080</name>
</gene>
<name>A0ABM0X8U6_CAMSA</name>
<accession>A0ABM0X8U6</accession>
<evidence type="ECO:0000313" key="2">
    <source>
        <dbReference type="Proteomes" id="UP000694864"/>
    </source>
</evidence>